<comment type="cofactor">
    <cofactor evidence="1">
        <name>FMN</name>
        <dbReference type="ChEBI" id="CHEBI:58210"/>
    </cofactor>
</comment>
<dbReference type="InterPro" id="IPR039261">
    <property type="entry name" value="FNR_nucleotide-bd"/>
</dbReference>
<keyword evidence="7" id="KW-0560">Oxidoreductase</keyword>
<dbReference type="InterPro" id="IPR003097">
    <property type="entry name" value="CysJ-like_FAD-binding"/>
</dbReference>
<dbReference type="InterPro" id="IPR001433">
    <property type="entry name" value="OxRdtase_FAD/NAD-bd"/>
</dbReference>
<dbReference type="SUPFAM" id="SSF52343">
    <property type="entry name" value="Ferredoxin reductase-like, C-terminal NADP-linked domain"/>
    <property type="match status" value="1"/>
</dbReference>
<evidence type="ECO:0000259" key="9">
    <source>
        <dbReference type="PROSITE" id="PS51384"/>
    </source>
</evidence>
<dbReference type="Gene3D" id="2.40.30.10">
    <property type="entry name" value="Translation factors"/>
    <property type="match status" value="2"/>
</dbReference>
<evidence type="ECO:0000256" key="5">
    <source>
        <dbReference type="ARBA" id="ARBA00022827"/>
    </source>
</evidence>
<sequence>MSWTESCRSGALWTGLAIIAVAYVCMSRPRRRRTAAASADFGSFLKQRPRSAAPTEFGAFLKDGGTVLGDPGVDDGEREEMEEAAPEGAVRVAVLFGTEYGFSKEIAETLGARLKGTGAYWPAVADMADFPEGYPLNSEQVVLVVCSTQGDGVPPPEARDFCDWLFGGGAGDLSGLHFSVCALGDSSYPHYCQCGKKVDAALGSGTGQRLVPRHDVDREDWTTVNSWIDNILEALPTLSLLTIAEQGGTVPNCGAKKATRARWSKNRPFHAKVLEIKGLCNVTSQGDKNTVCAILDLADSGLEYVPGDALGIYPTNSPKHVEELLSVLRADGGLSVAPPQWHYDGDVFEDEMELREVLLHCCDLRSPKPDLFSLLLDCLPPEMRHTAKVARSAGQGERAKILNGWRKDTSAAFNAHCNGTSTNGLSSAGSDCAVKEALLLKALAEDVKAREAYLEVRHVVDVLEDFPSAKPTVQQVISCLRPLQPRLYSISTSPCECPTQVGITVAEVRYATLGKARIGVASTYVSERLEVGACVPVYVSRNPDFRLPPDVSTPIIMVGPGTGIAPFRAFILQRLRAAHAEGQPQGRCVLYFGCRRRDQDFLYRDALEAWAAQGDITLHTAFSREQSHKVYVQQRLRETGESVWELLEAGAHFYVCGDANSMAGEVERALLDIVKAHSPGGGPRAYLDRLAEEGRYQRDVWF</sequence>
<evidence type="ECO:0000313" key="11">
    <source>
        <dbReference type="Proteomes" id="UP000708148"/>
    </source>
</evidence>
<dbReference type="PROSITE" id="PS50902">
    <property type="entry name" value="FLAVODOXIN_LIKE"/>
    <property type="match status" value="1"/>
</dbReference>
<dbReference type="Gene3D" id="3.40.50.80">
    <property type="entry name" value="Nucleotide-binding domain of ferredoxin-NADP reductase (FNR) module"/>
    <property type="match status" value="1"/>
</dbReference>
<proteinExistence type="predicted"/>
<evidence type="ECO:0000313" key="10">
    <source>
        <dbReference type="EMBL" id="CAD7700288.1"/>
    </source>
</evidence>
<evidence type="ECO:0000256" key="6">
    <source>
        <dbReference type="ARBA" id="ARBA00022857"/>
    </source>
</evidence>
<accession>A0A8S1IZC7</accession>
<reference evidence="10" key="1">
    <citation type="submission" date="2020-12" db="EMBL/GenBank/DDBJ databases">
        <authorList>
            <person name="Iha C."/>
        </authorList>
    </citation>
    <scope>NUCLEOTIDE SEQUENCE</scope>
</reference>
<evidence type="ECO:0000256" key="1">
    <source>
        <dbReference type="ARBA" id="ARBA00001917"/>
    </source>
</evidence>
<comment type="caution">
    <text evidence="10">The sequence shown here is derived from an EMBL/GenBank/DDBJ whole genome shotgun (WGS) entry which is preliminary data.</text>
</comment>
<evidence type="ECO:0000256" key="3">
    <source>
        <dbReference type="ARBA" id="ARBA00022630"/>
    </source>
</evidence>
<dbReference type="Pfam" id="PF00667">
    <property type="entry name" value="FAD_binding_1"/>
    <property type="match status" value="2"/>
</dbReference>
<dbReference type="FunFam" id="3.40.50.80:FF:000001">
    <property type="entry name" value="NADPH--cytochrome P450 reductase 1"/>
    <property type="match status" value="1"/>
</dbReference>
<dbReference type="Gene3D" id="3.40.50.360">
    <property type="match status" value="1"/>
</dbReference>
<dbReference type="GO" id="GO:0050660">
    <property type="term" value="F:flavin adenine dinucleotide binding"/>
    <property type="evidence" value="ECO:0007669"/>
    <property type="project" value="TreeGrafter"/>
</dbReference>
<keyword evidence="6" id="KW-0521">NADP</keyword>
<dbReference type="InterPro" id="IPR017938">
    <property type="entry name" value="Riboflavin_synthase-like_b-brl"/>
</dbReference>
<feature type="domain" description="Flavodoxin-like" evidence="8">
    <location>
        <begin position="92"/>
        <end position="232"/>
    </location>
</feature>
<dbReference type="GO" id="GO:0016491">
    <property type="term" value="F:oxidoreductase activity"/>
    <property type="evidence" value="ECO:0007669"/>
    <property type="project" value="UniProtKB-KW"/>
</dbReference>
<dbReference type="Pfam" id="PF00175">
    <property type="entry name" value="NAD_binding_1"/>
    <property type="match status" value="1"/>
</dbReference>
<dbReference type="GO" id="GO:0010181">
    <property type="term" value="F:FMN binding"/>
    <property type="evidence" value="ECO:0007669"/>
    <property type="project" value="InterPro"/>
</dbReference>
<comment type="cofactor">
    <cofactor evidence="2">
        <name>FAD</name>
        <dbReference type="ChEBI" id="CHEBI:57692"/>
    </cofactor>
</comment>
<name>A0A8S1IZC7_9CHLO</name>
<dbReference type="SUPFAM" id="SSF52218">
    <property type="entry name" value="Flavoproteins"/>
    <property type="match status" value="1"/>
</dbReference>
<keyword evidence="4" id="KW-0288">FMN</keyword>
<dbReference type="PANTHER" id="PTHR19384:SF128">
    <property type="entry name" value="NADPH OXIDOREDUCTASE A"/>
    <property type="match status" value="1"/>
</dbReference>
<dbReference type="PANTHER" id="PTHR19384">
    <property type="entry name" value="NITRIC OXIDE SYNTHASE-RELATED"/>
    <property type="match status" value="1"/>
</dbReference>
<dbReference type="GO" id="GO:0005829">
    <property type="term" value="C:cytosol"/>
    <property type="evidence" value="ECO:0007669"/>
    <property type="project" value="TreeGrafter"/>
</dbReference>
<dbReference type="EMBL" id="CAJHUC010001212">
    <property type="protein sequence ID" value="CAD7700288.1"/>
    <property type="molecule type" value="Genomic_DNA"/>
</dbReference>
<dbReference type="InterPro" id="IPR029039">
    <property type="entry name" value="Flavoprotein-like_sf"/>
</dbReference>
<feature type="domain" description="FAD-binding FR-type" evidence="9">
    <location>
        <begin position="266"/>
        <end position="548"/>
    </location>
</feature>
<keyword evidence="3" id="KW-0285">Flavoprotein</keyword>
<dbReference type="SUPFAM" id="SSF63380">
    <property type="entry name" value="Riboflavin synthase domain-like"/>
    <property type="match status" value="1"/>
</dbReference>
<evidence type="ECO:0000256" key="2">
    <source>
        <dbReference type="ARBA" id="ARBA00001974"/>
    </source>
</evidence>
<keyword evidence="11" id="KW-1185">Reference proteome</keyword>
<evidence type="ECO:0000259" key="8">
    <source>
        <dbReference type="PROSITE" id="PS50902"/>
    </source>
</evidence>
<dbReference type="AlphaFoldDB" id="A0A8S1IZC7"/>
<dbReference type="Pfam" id="PF00258">
    <property type="entry name" value="Flavodoxin_1"/>
    <property type="match status" value="1"/>
</dbReference>
<evidence type="ECO:0000256" key="7">
    <source>
        <dbReference type="ARBA" id="ARBA00023002"/>
    </source>
</evidence>
<evidence type="ECO:0000256" key="4">
    <source>
        <dbReference type="ARBA" id="ARBA00022643"/>
    </source>
</evidence>
<dbReference type="Proteomes" id="UP000708148">
    <property type="component" value="Unassembled WGS sequence"/>
</dbReference>
<dbReference type="OrthoDB" id="1856718at2759"/>
<protein>
    <submittedName>
        <fullName evidence="10">Uncharacterized protein</fullName>
    </submittedName>
</protein>
<gene>
    <name evidence="10" type="ORF">OSTQU699_LOCUS5647</name>
</gene>
<keyword evidence="5" id="KW-0274">FAD</keyword>
<dbReference type="PRINTS" id="PR00371">
    <property type="entry name" value="FPNCR"/>
</dbReference>
<organism evidence="10 11">
    <name type="scientific">Ostreobium quekettii</name>
    <dbReference type="NCBI Taxonomy" id="121088"/>
    <lineage>
        <taxon>Eukaryota</taxon>
        <taxon>Viridiplantae</taxon>
        <taxon>Chlorophyta</taxon>
        <taxon>core chlorophytes</taxon>
        <taxon>Ulvophyceae</taxon>
        <taxon>TCBD clade</taxon>
        <taxon>Bryopsidales</taxon>
        <taxon>Ostreobineae</taxon>
        <taxon>Ostreobiaceae</taxon>
        <taxon>Ostreobium</taxon>
    </lineage>
</organism>
<dbReference type="InterPro" id="IPR017927">
    <property type="entry name" value="FAD-bd_FR_type"/>
</dbReference>
<dbReference type="InterPro" id="IPR001709">
    <property type="entry name" value="Flavoprot_Pyr_Nucl_cyt_Rdtase"/>
</dbReference>
<dbReference type="InterPro" id="IPR008254">
    <property type="entry name" value="Flavodoxin/NO_synth"/>
</dbReference>
<dbReference type="PROSITE" id="PS51384">
    <property type="entry name" value="FAD_FR"/>
    <property type="match status" value="1"/>
</dbReference>